<dbReference type="SUPFAM" id="SSF51556">
    <property type="entry name" value="Metallo-dependent hydrolases"/>
    <property type="match status" value="1"/>
</dbReference>
<dbReference type="InterPro" id="IPR011059">
    <property type="entry name" value="Metal-dep_hydrolase_composite"/>
</dbReference>
<protein>
    <submittedName>
        <fullName evidence="3">Formimidoylglutamate deiminase</fullName>
        <ecNumber evidence="3">3.5.3.13</ecNumber>
    </submittedName>
</protein>
<dbReference type="Gene3D" id="3.20.20.140">
    <property type="entry name" value="Metal-dependent hydrolases"/>
    <property type="match status" value="1"/>
</dbReference>
<keyword evidence="1 3" id="KW-0378">Hydrolase</keyword>
<dbReference type="InterPro" id="IPR006680">
    <property type="entry name" value="Amidohydro-rel"/>
</dbReference>
<evidence type="ECO:0000259" key="2">
    <source>
        <dbReference type="Pfam" id="PF01979"/>
    </source>
</evidence>
<comment type="caution">
    <text evidence="3">The sequence shown here is derived from an EMBL/GenBank/DDBJ whole genome shotgun (WGS) entry which is preliminary data.</text>
</comment>
<dbReference type="EC" id="3.5.3.13" evidence="3"/>
<dbReference type="NCBIfam" id="NF006681">
    <property type="entry name" value="PRK09229.1-2"/>
    <property type="match status" value="1"/>
</dbReference>
<dbReference type="InterPro" id="IPR010252">
    <property type="entry name" value="HutF"/>
</dbReference>
<dbReference type="RefSeq" id="WP_380760754.1">
    <property type="nucleotide sequence ID" value="NZ_JBHSRF010000074.1"/>
</dbReference>
<dbReference type="PANTHER" id="PTHR43794:SF11">
    <property type="entry name" value="AMIDOHYDROLASE-RELATED DOMAIN-CONTAINING PROTEIN"/>
    <property type="match status" value="1"/>
</dbReference>
<sequence>MPAGEWRNGERGNYVAVTVYYADHAWLGGDGVVAGVVVEVTGEAISDVRQEAGGPPPGAVHLRGVTIPGMANAHSHAFHRALRGRTQRDRGTFWTWREQMYQVAARLTPELYHRLAVAVYAEMALAGITCVGEFHYLHHDAEGRRYASRNAMGEALVAAAADAGIRITLLDACYLTGGFDVPLAGPQTRFTDLSATAWANRVDDLLDDVTTRGEATGSPFGGHARVGAALHSVRAVPADEIGIVAGWSRARGVPLHFHLSEQTAENDACKAAHGRTPTELLADHGALGPASSAVHATHLTPADISLLGAAGTTVCACPTTERDLADGIGPLRDLADAGTPLSLGSDSHAVIDLLEEARAVELDERLATRHRGHWQAIDLLRSATETGHASLGWTEAGQIRPGAPADLVTVSLDSVRLAGAHPTTLPESLIFAATASDVREVVATGRHIVSGGRHLLAGDVPALLAAAIGEVTRAE</sequence>
<dbReference type="SUPFAM" id="SSF51338">
    <property type="entry name" value="Composite domain of metallo-dependent hydrolases"/>
    <property type="match status" value="1"/>
</dbReference>
<dbReference type="Pfam" id="PF01979">
    <property type="entry name" value="Amidohydro_1"/>
    <property type="match status" value="1"/>
</dbReference>
<gene>
    <name evidence="3" type="ORF">ACFP1K_32905</name>
</gene>
<dbReference type="Proteomes" id="UP001596137">
    <property type="component" value="Unassembled WGS sequence"/>
</dbReference>
<dbReference type="NCBIfam" id="TIGR02022">
    <property type="entry name" value="hutF"/>
    <property type="match status" value="1"/>
</dbReference>
<organism evidence="3 4">
    <name type="scientific">Sphaerisporangium aureirubrum</name>
    <dbReference type="NCBI Taxonomy" id="1544736"/>
    <lineage>
        <taxon>Bacteria</taxon>
        <taxon>Bacillati</taxon>
        <taxon>Actinomycetota</taxon>
        <taxon>Actinomycetes</taxon>
        <taxon>Streptosporangiales</taxon>
        <taxon>Streptosporangiaceae</taxon>
        <taxon>Sphaerisporangium</taxon>
    </lineage>
</organism>
<evidence type="ECO:0000256" key="1">
    <source>
        <dbReference type="ARBA" id="ARBA00022801"/>
    </source>
</evidence>
<proteinExistence type="predicted"/>
<dbReference type="EMBL" id="JBHSRF010000074">
    <property type="protein sequence ID" value="MFC6086006.1"/>
    <property type="molecule type" value="Genomic_DNA"/>
</dbReference>
<evidence type="ECO:0000313" key="3">
    <source>
        <dbReference type="EMBL" id="MFC6086006.1"/>
    </source>
</evidence>
<dbReference type="PANTHER" id="PTHR43794">
    <property type="entry name" value="AMINOHYDROLASE SSNA-RELATED"/>
    <property type="match status" value="1"/>
</dbReference>
<evidence type="ECO:0000313" key="4">
    <source>
        <dbReference type="Proteomes" id="UP001596137"/>
    </source>
</evidence>
<dbReference type="GO" id="GO:0050416">
    <property type="term" value="F:formimidoylglutamate deiminase activity"/>
    <property type="evidence" value="ECO:0007669"/>
    <property type="project" value="UniProtKB-EC"/>
</dbReference>
<reference evidence="4" key="1">
    <citation type="journal article" date="2019" name="Int. J. Syst. Evol. Microbiol.">
        <title>The Global Catalogue of Microorganisms (GCM) 10K type strain sequencing project: providing services to taxonomists for standard genome sequencing and annotation.</title>
        <authorList>
            <consortium name="The Broad Institute Genomics Platform"/>
            <consortium name="The Broad Institute Genome Sequencing Center for Infectious Disease"/>
            <person name="Wu L."/>
            <person name="Ma J."/>
        </authorList>
    </citation>
    <scope>NUCLEOTIDE SEQUENCE [LARGE SCALE GENOMIC DNA]</scope>
    <source>
        <strain evidence="4">JCM 30346</strain>
    </source>
</reference>
<dbReference type="Gene3D" id="2.30.40.10">
    <property type="entry name" value="Urease, subunit C, domain 1"/>
    <property type="match status" value="1"/>
</dbReference>
<dbReference type="InterPro" id="IPR050287">
    <property type="entry name" value="MTA/SAH_deaminase"/>
</dbReference>
<name>A0ABW1NS08_9ACTN</name>
<feature type="domain" description="Amidohydrolase-related" evidence="2">
    <location>
        <begin position="67"/>
        <end position="445"/>
    </location>
</feature>
<accession>A0ABW1NS08</accession>
<dbReference type="InterPro" id="IPR032466">
    <property type="entry name" value="Metal_Hydrolase"/>
</dbReference>
<keyword evidence="4" id="KW-1185">Reference proteome</keyword>